<organism evidence="1 2">
    <name type="scientific">Mytilus edulis</name>
    <name type="common">Blue mussel</name>
    <dbReference type="NCBI Taxonomy" id="6550"/>
    <lineage>
        <taxon>Eukaryota</taxon>
        <taxon>Metazoa</taxon>
        <taxon>Spiralia</taxon>
        <taxon>Lophotrochozoa</taxon>
        <taxon>Mollusca</taxon>
        <taxon>Bivalvia</taxon>
        <taxon>Autobranchia</taxon>
        <taxon>Pteriomorphia</taxon>
        <taxon>Mytilida</taxon>
        <taxon>Mytiloidea</taxon>
        <taxon>Mytilidae</taxon>
        <taxon>Mytilinae</taxon>
        <taxon>Mytilus</taxon>
    </lineage>
</organism>
<proteinExistence type="predicted"/>
<dbReference type="Proteomes" id="UP000683360">
    <property type="component" value="Unassembled WGS sequence"/>
</dbReference>
<accession>A0A8S3UMA1</accession>
<name>A0A8S3UMA1_MYTED</name>
<evidence type="ECO:0000313" key="1">
    <source>
        <dbReference type="EMBL" id="CAG2244767.1"/>
    </source>
</evidence>
<keyword evidence="2" id="KW-1185">Reference proteome</keyword>
<comment type="caution">
    <text evidence="1">The sequence shown here is derived from an EMBL/GenBank/DDBJ whole genome shotgun (WGS) entry which is preliminary data.</text>
</comment>
<sequence>MCFSYNNEKVLEYFKHPDKIISEEIFGMQKQSDNAYIALAIFVVFNNKIDKNMFSSKTDIILKDIINESILNQCPTIQTLRLTLPSLIGEFVMDNEMYYCLLGTQLFDVCVTCLGGSFVESILKYSSSIFIKERLQILPTLEKKCSYTITVQRHMVGDFFRRLTTDMNNNFIADVLGNKLFESEEYRGKFVSYLYKHVNSETLTDASTGSNVLHIVSSLGYLDFLKYFLKKDNYKNINKANSRMETPCT</sequence>
<dbReference type="EMBL" id="CAJPWZ010002747">
    <property type="protein sequence ID" value="CAG2244767.1"/>
    <property type="molecule type" value="Genomic_DNA"/>
</dbReference>
<protein>
    <submittedName>
        <fullName evidence="1">Uncharacterized protein</fullName>
    </submittedName>
</protein>
<dbReference type="AlphaFoldDB" id="A0A8S3UMA1"/>
<gene>
    <name evidence="1" type="ORF">MEDL_56740</name>
</gene>
<evidence type="ECO:0000313" key="2">
    <source>
        <dbReference type="Proteomes" id="UP000683360"/>
    </source>
</evidence>
<reference evidence="1" key="1">
    <citation type="submission" date="2021-03" db="EMBL/GenBank/DDBJ databases">
        <authorList>
            <person name="Bekaert M."/>
        </authorList>
    </citation>
    <scope>NUCLEOTIDE SEQUENCE</scope>
</reference>